<keyword evidence="3" id="KW-1185">Reference proteome</keyword>
<dbReference type="InterPro" id="IPR032675">
    <property type="entry name" value="LRR_dom_sf"/>
</dbReference>
<sequence length="370" mass="43007">MSQNILNLIDELKNKIENSTLTIEGNLELQNIEFIHDFEIEELTLDKCINVIPKLNSHHIKKISFYQSNIKYLHDLQLPNLEELTLFDELDQEDRNKVLQSIRQFEKLKKIKLWGYYGLDLKLILQRNITSLWLTGCTLTNIELLSQFTELTSLSLAEYQNLNIKPLSSMLQLTKLNIPACGLNDISSLRFLINIKELNLSVNDIDLTQIYLLQNFKQLSILILNLCSLIDLIYLKPLSNLKELDISMNNIVYLEPLQNLNNIVSLNTQINKVLDVSVLKNHPNFSSYELDYQDQPTLKEIMFANKLRDINAQVTSLRNIREYHSNVKSKMVLQNKKIDNSLQQIFNTQTQFIQQVASSFQKQSSLEGYQ</sequence>
<dbReference type="SUPFAM" id="SSF52058">
    <property type="entry name" value="L domain-like"/>
    <property type="match status" value="1"/>
</dbReference>
<dbReference type="PROSITE" id="PS51450">
    <property type="entry name" value="LRR"/>
    <property type="match status" value="1"/>
</dbReference>
<dbReference type="EMBL" id="CAXDID020000188">
    <property type="protein sequence ID" value="CAL6051515.1"/>
    <property type="molecule type" value="Genomic_DNA"/>
</dbReference>
<proteinExistence type="predicted"/>
<evidence type="ECO:0000313" key="2">
    <source>
        <dbReference type="EMBL" id="CAL6051515.1"/>
    </source>
</evidence>
<evidence type="ECO:0000313" key="1">
    <source>
        <dbReference type="EMBL" id="CAI9956662.1"/>
    </source>
</evidence>
<name>A0AA86QI34_9EUKA</name>
<reference evidence="1" key="1">
    <citation type="submission" date="2023-06" db="EMBL/GenBank/DDBJ databases">
        <authorList>
            <person name="Kurt Z."/>
        </authorList>
    </citation>
    <scope>NUCLEOTIDE SEQUENCE</scope>
</reference>
<dbReference type="InterPro" id="IPR001611">
    <property type="entry name" value="Leu-rich_rpt"/>
</dbReference>
<evidence type="ECO:0000313" key="3">
    <source>
        <dbReference type="Proteomes" id="UP001642409"/>
    </source>
</evidence>
<accession>A0AA86QI34</accession>
<dbReference type="EMBL" id="CATOUU010000878">
    <property type="protein sequence ID" value="CAI9956662.1"/>
    <property type="molecule type" value="Genomic_DNA"/>
</dbReference>
<comment type="caution">
    <text evidence="1">The sequence shown here is derived from an EMBL/GenBank/DDBJ whole genome shotgun (WGS) entry which is preliminary data.</text>
</comment>
<dbReference type="AlphaFoldDB" id="A0AA86QI34"/>
<protein>
    <submittedName>
        <fullName evidence="1">Partial</fullName>
    </submittedName>
</protein>
<dbReference type="Proteomes" id="UP001642409">
    <property type="component" value="Unassembled WGS sequence"/>
</dbReference>
<reference evidence="2 3" key="2">
    <citation type="submission" date="2024-07" db="EMBL/GenBank/DDBJ databases">
        <authorList>
            <person name="Akdeniz Z."/>
        </authorList>
    </citation>
    <scope>NUCLEOTIDE SEQUENCE [LARGE SCALE GENOMIC DNA]</scope>
</reference>
<gene>
    <name evidence="1" type="ORF">HINF_LOCUS44307</name>
    <name evidence="2" type="ORF">HINF_LOCUS44408</name>
</gene>
<dbReference type="Gene3D" id="3.80.10.10">
    <property type="entry name" value="Ribonuclease Inhibitor"/>
    <property type="match status" value="1"/>
</dbReference>
<organism evidence="1">
    <name type="scientific">Hexamita inflata</name>
    <dbReference type="NCBI Taxonomy" id="28002"/>
    <lineage>
        <taxon>Eukaryota</taxon>
        <taxon>Metamonada</taxon>
        <taxon>Diplomonadida</taxon>
        <taxon>Hexamitidae</taxon>
        <taxon>Hexamitinae</taxon>
        <taxon>Hexamita</taxon>
    </lineage>
</organism>